<sequence length="188" mass="20931">MLRGERMVLREFRREDVEARFAEQGNDWALHAVADDTAWRPRTLEQALARYDRAGSSGEPDPAHVWFTICRAGDPELAWVGDSGLWGLNEHQGTAHIGIALSRSARGEGLSTEVLRLLGFYAFRIRHLHRLSLETLGSNVPMQRAALAAGFVHEGTDRESAYVLGACVDELRFGLLASEWREHVPAAT</sequence>
<dbReference type="Proteomes" id="UP000281955">
    <property type="component" value="Unassembled WGS sequence"/>
</dbReference>
<keyword evidence="3" id="KW-1185">Reference proteome</keyword>
<dbReference type="Pfam" id="PF13302">
    <property type="entry name" value="Acetyltransf_3"/>
    <property type="match status" value="1"/>
</dbReference>
<dbReference type="InterPro" id="IPR000182">
    <property type="entry name" value="GNAT_dom"/>
</dbReference>
<dbReference type="InterPro" id="IPR051908">
    <property type="entry name" value="Ribosomal_N-acetyltransferase"/>
</dbReference>
<dbReference type="GO" id="GO:0005737">
    <property type="term" value="C:cytoplasm"/>
    <property type="evidence" value="ECO:0007669"/>
    <property type="project" value="TreeGrafter"/>
</dbReference>
<evidence type="ECO:0000313" key="2">
    <source>
        <dbReference type="EMBL" id="RKS77460.1"/>
    </source>
</evidence>
<feature type="domain" description="N-acetyltransferase" evidence="1">
    <location>
        <begin position="7"/>
        <end position="174"/>
    </location>
</feature>
<dbReference type="SUPFAM" id="SSF55729">
    <property type="entry name" value="Acyl-CoA N-acyltransferases (Nat)"/>
    <property type="match status" value="1"/>
</dbReference>
<dbReference type="AlphaFoldDB" id="A0A420XRK0"/>
<dbReference type="PROSITE" id="PS51186">
    <property type="entry name" value="GNAT"/>
    <property type="match status" value="1"/>
</dbReference>
<dbReference type="Gene3D" id="3.40.630.30">
    <property type="match status" value="1"/>
</dbReference>
<dbReference type="GO" id="GO:1990189">
    <property type="term" value="F:protein N-terminal-serine acetyltransferase activity"/>
    <property type="evidence" value="ECO:0007669"/>
    <property type="project" value="TreeGrafter"/>
</dbReference>
<name>A0A420XRK0_9ACTN</name>
<proteinExistence type="predicted"/>
<evidence type="ECO:0000313" key="3">
    <source>
        <dbReference type="Proteomes" id="UP000281955"/>
    </source>
</evidence>
<dbReference type="EMBL" id="RBWV01000010">
    <property type="protein sequence ID" value="RKS77460.1"/>
    <property type="molecule type" value="Genomic_DNA"/>
</dbReference>
<reference evidence="2 3" key="1">
    <citation type="submission" date="2018-10" db="EMBL/GenBank/DDBJ databases">
        <title>Genomic Encyclopedia of Archaeal and Bacterial Type Strains, Phase II (KMG-II): from individual species to whole genera.</title>
        <authorList>
            <person name="Goeker M."/>
        </authorList>
    </citation>
    <scope>NUCLEOTIDE SEQUENCE [LARGE SCALE GENOMIC DNA]</scope>
    <source>
        <strain evidence="2 3">RP-AC37</strain>
    </source>
</reference>
<accession>A0A420XRK0</accession>
<dbReference type="InParanoid" id="A0A420XRK0"/>
<dbReference type="OrthoDB" id="5191051at2"/>
<protein>
    <submittedName>
        <fullName evidence="2">RimJ/RimL family protein N-acetyltransferase</fullName>
    </submittedName>
</protein>
<dbReference type="PANTHER" id="PTHR43441">
    <property type="entry name" value="RIBOSOMAL-PROTEIN-SERINE ACETYLTRANSFERASE"/>
    <property type="match status" value="1"/>
</dbReference>
<evidence type="ECO:0000259" key="1">
    <source>
        <dbReference type="PROSITE" id="PS51186"/>
    </source>
</evidence>
<dbReference type="PANTHER" id="PTHR43441:SF2">
    <property type="entry name" value="FAMILY ACETYLTRANSFERASE, PUTATIVE (AFU_ORTHOLOGUE AFUA_7G00850)-RELATED"/>
    <property type="match status" value="1"/>
</dbReference>
<comment type="caution">
    <text evidence="2">The sequence shown here is derived from an EMBL/GenBank/DDBJ whole genome shotgun (WGS) entry which is preliminary data.</text>
</comment>
<keyword evidence="2" id="KW-0808">Transferase</keyword>
<organism evidence="2 3">
    <name type="scientific">Motilibacter peucedani</name>
    <dbReference type="NCBI Taxonomy" id="598650"/>
    <lineage>
        <taxon>Bacteria</taxon>
        <taxon>Bacillati</taxon>
        <taxon>Actinomycetota</taxon>
        <taxon>Actinomycetes</taxon>
        <taxon>Motilibacterales</taxon>
        <taxon>Motilibacteraceae</taxon>
        <taxon>Motilibacter</taxon>
    </lineage>
</organism>
<gene>
    <name evidence="2" type="ORF">CLV35_1146</name>
</gene>
<dbReference type="RefSeq" id="WP_121192499.1">
    <property type="nucleotide sequence ID" value="NZ_RBWV01000010.1"/>
</dbReference>
<dbReference type="GO" id="GO:0008999">
    <property type="term" value="F:protein-N-terminal-alanine acetyltransferase activity"/>
    <property type="evidence" value="ECO:0007669"/>
    <property type="project" value="TreeGrafter"/>
</dbReference>
<dbReference type="InterPro" id="IPR016181">
    <property type="entry name" value="Acyl_CoA_acyltransferase"/>
</dbReference>